<evidence type="ECO:0000259" key="9">
    <source>
        <dbReference type="PROSITE" id="PS50004"/>
    </source>
</evidence>
<evidence type="ECO:0000256" key="6">
    <source>
        <dbReference type="ARBA" id="ARBA00023136"/>
    </source>
</evidence>
<dbReference type="SUPFAM" id="SSF49562">
    <property type="entry name" value="C2 domain (Calcium/lipid-binding domain, CaLB)"/>
    <property type="match status" value="1"/>
</dbReference>
<dbReference type="InterPro" id="IPR052784">
    <property type="entry name" value="Perforin-1_pore-forming"/>
</dbReference>
<dbReference type="Bgee" id="ENSGACG00000007321">
    <property type="expression patterns" value="Expressed in diencephalon and 6 other cell types or tissues"/>
</dbReference>
<keyword evidence="7" id="KW-1015">Disulfide bond</keyword>
<dbReference type="GO" id="GO:0001771">
    <property type="term" value="P:immunological synapse formation"/>
    <property type="evidence" value="ECO:0007669"/>
    <property type="project" value="TreeGrafter"/>
</dbReference>
<accession>G3NWI7</accession>
<evidence type="ECO:0000313" key="11">
    <source>
        <dbReference type="Ensembl" id="ENSGACP00000009706.2"/>
    </source>
</evidence>
<dbReference type="InterPro" id="IPR001862">
    <property type="entry name" value="MAC_perforin"/>
</dbReference>
<dbReference type="PANTHER" id="PTHR46096:SF1">
    <property type="entry name" value="PERFORIN 1.5"/>
    <property type="match status" value="1"/>
</dbReference>
<feature type="domain" description="MACPF" evidence="10">
    <location>
        <begin position="56"/>
        <end position="401"/>
    </location>
</feature>
<evidence type="ECO:0000313" key="12">
    <source>
        <dbReference type="Proteomes" id="UP000007635"/>
    </source>
</evidence>
<keyword evidence="5" id="KW-0204">Cytolysis</keyword>
<dbReference type="Ensembl" id="ENSGACT00000009726.2">
    <property type="protein sequence ID" value="ENSGACP00000009706.2"/>
    <property type="gene ID" value="ENSGACG00000007321.2"/>
</dbReference>
<evidence type="ECO:0000256" key="2">
    <source>
        <dbReference type="ARBA" id="ARBA00004613"/>
    </source>
</evidence>
<dbReference type="SMART" id="SM00239">
    <property type="entry name" value="C2"/>
    <property type="match status" value="1"/>
</dbReference>
<reference evidence="11" key="2">
    <citation type="submission" date="2025-08" db="UniProtKB">
        <authorList>
            <consortium name="Ensembl"/>
        </authorList>
    </citation>
    <scope>IDENTIFICATION</scope>
</reference>
<name>G3NWI7_GASAC</name>
<dbReference type="GO" id="GO:0001913">
    <property type="term" value="P:T cell mediated cytotoxicity"/>
    <property type="evidence" value="ECO:0007669"/>
    <property type="project" value="TreeGrafter"/>
</dbReference>
<keyword evidence="12" id="KW-1185">Reference proteome</keyword>
<dbReference type="GeneTree" id="ENSGT00940000164067"/>
<evidence type="ECO:0000259" key="10">
    <source>
        <dbReference type="PROSITE" id="PS51412"/>
    </source>
</evidence>
<dbReference type="PRINTS" id="PR00764">
    <property type="entry name" value="COMPLEMENTC9"/>
</dbReference>
<dbReference type="GO" id="GO:0005579">
    <property type="term" value="C:membrane attack complex"/>
    <property type="evidence" value="ECO:0007669"/>
    <property type="project" value="InterPro"/>
</dbReference>
<dbReference type="InParanoid" id="G3NWI7"/>
<dbReference type="PANTHER" id="PTHR46096">
    <property type="entry name" value="PERFORIN-1"/>
    <property type="match status" value="1"/>
</dbReference>
<dbReference type="GO" id="GO:0051607">
    <property type="term" value="P:defense response to virus"/>
    <property type="evidence" value="ECO:0007669"/>
    <property type="project" value="TreeGrafter"/>
</dbReference>
<evidence type="ECO:0000256" key="7">
    <source>
        <dbReference type="ARBA" id="ARBA00023157"/>
    </source>
</evidence>
<dbReference type="Pfam" id="PF00168">
    <property type="entry name" value="C2"/>
    <property type="match status" value="1"/>
</dbReference>
<dbReference type="GO" id="GO:0022829">
    <property type="term" value="F:wide pore channel activity"/>
    <property type="evidence" value="ECO:0007669"/>
    <property type="project" value="TreeGrafter"/>
</dbReference>
<organism evidence="11 12">
    <name type="scientific">Gasterosteus aculeatus aculeatus</name>
    <name type="common">three-spined stickleback</name>
    <dbReference type="NCBI Taxonomy" id="481459"/>
    <lineage>
        <taxon>Eukaryota</taxon>
        <taxon>Metazoa</taxon>
        <taxon>Chordata</taxon>
        <taxon>Craniata</taxon>
        <taxon>Vertebrata</taxon>
        <taxon>Euteleostomi</taxon>
        <taxon>Actinopterygii</taxon>
        <taxon>Neopterygii</taxon>
        <taxon>Teleostei</taxon>
        <taxon>Neoteleostei</taxon>
        <taxon>Acanthomorphata</taxon>
        <taxon>Eupercaria</taxon>
        <taxon>Perciformes</taxon>
        <taxon>Cottioidei</taxon>
        <taxon>Gasterosteales</taxon>
        <taxon>Gasterosteidae</taxon>
        <taxon>Gasterosteus</taxon>
    </lineage>
</organism>
<comment type="subcellular location">
    <subcellularLocation>
        <location evidence="1">Membrane</location>
    </subcellularLocation>
    <subcellularLocation>
        <location evidence="2">Secreted</location>
    </subcellularLocation>
</comment>
<feature type="region of interest" description="Disordered" evidence="8">
    <location>
        <begin position="1"/>
        <end position="26"/>
    </location>
</feature>
<reference evidence="11 12" key="1">
    <citation type="journal article" date="2021" name="G3 (Bethesda)">
        <title>Improved contiguity of the threespine stickleback genome using long-read sequencing.</title>
        <authorList>
            <person name="Nath S."/>
            <person name="Shaw D.E."/>
            <person name="White M.A."/>
        </authorList>
    </citation>
    <scope>NUCLEOTIDE SEQUENCE [LARGE SCALE GENOMIC DNA]</scope>
    <source>
        <strain evidence="11 12">Lake Benthic</strain>
    </source>
</reference>
<dbReference type="PROSITE" id="PS51412">
    <property type="entry name" value="MACPF_2"/>
    <property type="match status" value="1"/>
</dbReference>
<evidence type="ECO:0000256" key="4">
    <source>
        <dbReference type="ARBA" id="ARBA00022525"/>
    </source>
</evidence>
<evidence type="ECO:0000256" key="5">
    <source>
        <dbReference type="ARBA" id="ARBA00022852"/>
    </source>
</evidence>
<dbReference type="InterPro" id="IPR035892">
    <property type="entry name" value="C2_domain_sf"/>
</dbReference>
<dbReference type="SMART" id="SM00457">
    <property type="entry name" value="MACPF"/>
    <property type="match status" value="1"/>
</dbReference>
<keyword evidence="4" id="KW-0964">Secreted</keyword>
<dbReference type="PROSITE" id="PS00279">
    <property type="entry name" value="MACPF_1"/>
    <property type="match status" value="1"/>
</dbReference>
<reference evidence="11" key="3">
    <citation type="submission" date="2025-09" db="UniProtKB">
        <authorList>
            <consortium name="Ensembl"/>
        </authorList>
    </citation>
    <scope>IDENTIFICATION</scope>
</reference>
<evidence type="ECO:0000256" key="8">
    <source>
        <dbReference type="SAM" id="MobiDB-lite"/>
    </source>
</evidence>
<feature type="domain" description="C2" evidence="9">
    <location>
        <begin position="403"/>
        <end position="524"/>
    </location>
</feature>
<comment type="similarity">
    <text evidence="3">Belongs to the complement C6/C7/C8/C9 family.</text>
</comment>
<dbReference type="eggNOG" id="ENOG502R472">
    <property type="taxonomic scope" value="Eukaryota"/>
</dbReference>
<dbReference type="InterPro" id="IPR020863">
    <property type="entry name" value="MACPF_CS"/>
</dbReference>
<dbReference type="Proteomes" id="UP000007635">
    <property type="component" value="Chromosome XIII"/>
</dbReference>
<dbReference type="OMA" id="RCVVYPE"/>
<dbReference type="InterPro" id="IPR000008">
    <property type="entry name" value="C2_dom"/>
</dbReference>
<keyword evidence="6" id="KW-0472">Membrane</keyword>
<dbReference type="PROSITE" id="PS50004">
    <property type="entry name" value="C2"/>
    <property type="match status" value="1"/>
</dbReference>
<dbReference type="GO" id="GO:0005576">
    <property type="term" value="C:extracellular region"/>
    <property type="evidence" value="ECO:0007669"/>
    <property type="project" value="UniProtKB-SubCell"/>
</dbReference>
<sequence>MGQKKTRTQSEGHSAGTQNKATMQAGGHPWSNAVVIRLTVLVILEVWRVRGCRVGSGAECEKAPFVPGHNLAGEGFDVVRMRRTGAYVINVKAHLADNHTCTLCPNRFQEGQVQRLPAAVLDWRPLSRCSKQLSSALHHSVDSLLRSSNSLVNNNWGMGLSLENIGKALLGGSRSDLAKFARSQHSVDKATFATHEISCTYYSYRLADHPQLSAEFLKHLKRLPQSVNTTQNKALYRRLIDTYGTHYIHQVHLGGKVRRITAFRTCLATLKGFSESDIKNCLNFELRMALGFLPGNASFSNKCEDLLKGNMSMGFYQGFMTHKIEVIGGERYFPDILYQEDPSEAYQNWMSSLHENPDVVSYAIFPLHHLVEDSRVSANLKSTITEYIKDNQLQEDRAGSNSCSPTPNLDHNCCPLRAGRGTLGLEIHRAAGLRADSITKTDAYVKIFYNGVYEETETVMNDNDPLWNVTYDFGSVELGQALRFEVWDRDVFYNDVAGRCVVFPERGTHALSCQLSKGVLYFTYTVKCDAHLTGYRCGRYSPNAE</sequence>
<dbReference type="GO" id="GO:0031640">
    <property type="term" value="P:killing of cells of another organism"/>
    <property type="evidence" value="ECO:0007669"/>
    <property type="project" value="UniProtKB-KW"/>
</dbReference>
<evidence type="ECO:0000256" key="1">
    <source>
        <dbReference type="ARBA" id="ARBA00004370"/>
    </source>
</evidence>
<evidence type="ECO:0000256" key="3">
    <source>
        <dbReference type="ARBA" id="ARBA00009214"/>
    </source>
</evidence>
<feature type="compositionally biased region" description="Polar residues" evidence="8">
    <location>
        <begin position="9"/>
        <end position="22"/>
    </location>
</feature>
<dbReference type="STRING" id="69293.ENSGACP00000009706"/>
<proteinExistence type="inferred from homology"/>
<protein>
    <submittedName>
        <fullName evidence="11">Perforin 1.5</fullName>
    </submittedName>
</protein>
<dbReference type="InterPro" id="IPR020864">
    <property type="entry name" value="MACPF"/>
</dbReference>
<dbReference type="AlphaFoldDB" id="G3NWI7"/>
<dbReference type="Pfam" id="PF01823">
    <property type="entry name" value="MACPF"/>
    <property type="match status" value="1"/>
</dbReference>
<dbReference type="Gene3D" id="2.60.40.150">
    <property type="entry name" value="C2 domain"/>
    <property type="match status" value="1"/>
</dbReference>